<protein>
    <submittedName>
        <fullName evidence="3">16S rRNA (Guanine(966)-N(2))-methyltransferase RsmD</fullName>
        <ecNumber evidence="3">2.1.1.171</ecNumber>
    </submittedName>
</protein>
<dbReference type="SUPFAM" id="SSF53335">
    <property type="entry name" value="S-adenosyl-L-methionine-dependent methyltransferases"/>
    <property type="match status" value="1"/>
</dbReference>
<dbReference type="CDD" id="cd02440">
    <property type="entry name" value="AdoMet_MTases"/>
    <property type="match status" value="1"/>
</dbReference>
<dbReference type="GO" id="GO:0003676">
    <property type="term" value="F:nucleic acid binding"/>
    <property type="evidence" value="ECO:0007669"/>
    <property type="project" value="InterPro"/>
</dbReference>
<sequence>MRIVGGKYKGRIFSPGKKMSGRPTTDIAKEGLFNILENRIDFSDKTVLDLFSGTGSMGYEFVSRGAQEVTFVEKNFHHYQFILGVIKKLQIDNVRAFKTDVFKFLFKFQGQFDIVFADPPFDLPQFTEVPAAVFSGNVLKNKGLFILEHPREYSFTSHPNFKEIRNYGKVNFSFFEA</sequence>
<dbReference type="InterPro" id="IPR002052">
    <property type="entry name" value="DNA_methylase_N6_adenine_CS"/>
</dbReference>
<dbReference type="InterPro" id="IPR029063">
    <property type="entry name" value="SAM-dependent_MTases_sf"/>
</dbReference>
<dbReference type="InterPro" id="IPR004398">
    <property type="entry name" value="RNA_MeTrfase_RsmD"/>
</dbReference>
<organism evidence="3 4">
    <name type="scientific">Maribellus comscasis</name>
    <dbReference type="NCBI Taxonomy" id="2681766"/>
    <lineage>
        <taxon>Bacteria</taxon>
        <taxon>Pseudomonadati</taxon>
        <taxon>Bacteroidota</taxon>
        <taxon>Bacteroidia</taxon>
        <taxon>Marinilabiliales</taxon>
        <taxon>Prolixibacteraceae</taxon>
        <taxon>Maribellus</taxon>
    </lineage>
</organism>
<dbReference type="EC" id="2.1.1.171" evidence="3"/>
<gene>
    <name evidence="3" type="primary">rsmD</name>
    <name evidence="3" type="ORF">GM418_17765</name>
</gene>
<evidence type="ECO:0000313" key="4">
    <source>
        <dbReference type="Proteomes" id="UP000428260"/>
    </source>
</evidence>
<keyword evidence="1 3" id="KW-0489">Methyltransferase</keyword>
<dbReference type="RefSeq" id="WP_158868595.1">
    <property type="nucleotide sequence ID" value="NZ_CP046401.1"/>
</dbReference>
<dbReference type="PIRSF" id="PIRSF004553">
    <property type="entry name" value="CHP00095"/>
    <property type="match status" value="1"/>
</dbReference>
<dbReference type="GO" id="GO:0052913">
    <property type="term" value="F:16S rRNA (guanine(966)-N(2))-methyltransferase activity"/>
    <property type="evidence" value="ECO:0007669"/>
    <property type="project" value="UniProtKB-EC"/>
</dbReference>
<proteinExistence type="predicted"/>
<keyword evidence="2 3" id="KW-0808">Transferase</keyword>
<dbReference type="PANTHER" id="PTHR43542:SF1">
    <property type="entry name" value="METHYLTRANSFERASE"/>
    <property type="match status" value="1"/>
</dbReference>
<accession>A0A6I6JZ27</accession>
<dbReference type="NCBIfam" id="TIGR00095">
    <property type="entry name" value="16S rRNA (guanine(966)-N(2))-methyltransferase RsmD"/>
    <property type="match status" value="1"/>
</dbReference>
<reference evidence="3 4" key="1">
    <citation type="submission" date="2019-11" db="EMBL/GenBank/DDBJ databases">
        <authorList>
            <person name="Zheng R.K."/>
            <person name="Sun C.M."/>
        </authorList>
    </citation>
    <scope>NUCLEOTIDE SEQUENCE [LARGE SCALE GENOMIC DNA]</scope>
    <source>
        <strain evidence="3 4">WC007</strain>
    </source>
</reference>
<dbReference type="PANTHER" id="PTHR43542">
    <property type="entry name" value="METHYLTRANSFERASE"/>
    <property type="match status" value="1"/>
</dbReference>
<dbReference type="Pfam" id="PF03602">
    <property type="entry name" value="Cons_hypoth95"/>
    <property type="match status" value="1"/>
</dbReference>
<dbReference type="Proteomes" id="UP000428260">
    <property type="component" value="Chromosome"/>
</dbReference>
<evidence type="ECO:0000256" key="1">
    <source>
        <dbReference type="ARBA" id="ARBA00022603"/>
    </source>
</evidence>
<evidence type="ECO:0000256" key="2">
    <source>
        <dbReference type="ARBA" id="ARBA00022679"/>
    </source>
</evidence>
<evidence type="ECO:0000313" key="3">
    <source>
        <dbReference type="EMBL" id="QGY45452.1"/>
    </source>
</evidence>
<dbReference type="KEGG" id="mcos:GM418_17765"/>
<dbReference type="Gene3D" id="3.40.50.150">
    <property type="entry name" value="Vaccinia Virus protein VP39"/>
    <property type="match status" value="1"/>
</dbReference>
<dbReference type="AlphaFoldDB" id="A0A6I6JZ27"/>
<keyword evidence="4" id="KW-1185">Reference proteome</keyword>
<dbReference type="PROSITE" id="PS00092">
    <property type="entry name" value="N6_MTASE"/>
    <property type="match status" value="1"/>
</dbReference>
<name>A0A6I6JZ27_9BACT</name>
<dbReference type="EMBL" id="CP046401">
    <property type="protein sequence ID" value="QGY45452.1"/>
    <property type="molecule type" value="Genomic_DNA"/>
</dbReference>